<comment type="caution">
    <text evidence="11">The sequence shown here is derived from an EMBL/GenBank/DDBJ whole genome shotgun (WGS) entry which is preliminary data.</text>
</comment>
<sequence>MRDAKRNYFSQLRCATVRQTFSVVTPASINFTTNMTSFSGKVSELLSCPYKSDITQKQLNRALRSCCNATGYLYLTKRNTAVHQIIPYESDVYPNYTMNEALYNMLPESTTLFRSFPWSEHRLGRCAVVGSGGILKNSNCGRETDSADYVIRFNMAPINNSDVGLKTDLITINPSQILRG</sequence>
<keyword evidence="6" id="KW-0735">Signal-anchor</keyword>
<dbReference type="InterPro" id="IPR038578">
    <property type="entry name" value="GT29-like_sf"/>
</dbReference>
<dbReference type="Pfam" id="PF00777">
    <property type="entry name" value="Glyco_transf_29"/>
    <property type="match status" value="1"/>
</dbReference>
<gene>
    <name evidence="11" type="ORF">H4Q32_016091</name>
</gene>
<keyword evidence="4" id="KW-0808">Transferase</keyword>
<dbReference type="PANTHER" id="PTHR11987">
    <property type="entry name" value="ALPHA-2,8-SIALYLTRANSFERASE"/>
    <property type="match status" value="1"/>
</dbReference>
<dbReference type="Gene3D" id="3.90.1480.20">
    <property type="entry name" value="Glycosyl transferase family 29"/>
    <property type="match status" value="1"/>
</dbReference>
<evidence type="ECO:0000256" key="3">
    <source>
        <dbReference type="ARBA" id="ARBA00022676"/>
    </source>
</evidence>
<evidence type="ECO:0000256" key="5">
    <source>
        <dbReference type="ARBA" id="ARBA00022692"/>
    </source>
</evidence>
<keyword evidence="5" id="KW-0812">Transmembrane</keyword>
<comment type="similarity">
    <text evidence="2">Belongs to the glycosyltransferase 29 family.</text>
</comment>
<keyword evidence="10" id="KW-0325">Glycoprotein</keyword>
<evidence type="ECO:0000256" key="1">
    <source>
        <dbReference type="ARBA" id="ARBA00004323"/>
    </source>
</evidence>
<evidence type="ECO:0000256" key="2">
    <source>
        <dbReference type="ARBA" id="ARBA00006003"/>
    </source>
</evidence>
<accession>A0ABQ8LH41</accession>
<dbReference type="InterPro" id="IPR001675">
    <property type="entry name" value="Glyco_trans_29"/>
</dbReference>
<protein>
    <submittedName>
        <fullName evidence="11">Alpha-2,8-sialyltransferase 8E</fullName>
    </submittedName>
</protein>
<evidence type="ECO:0000256" key="4">
    <source>
        <dbReference type="ARBA" id="ARBA00022679"/>
    </source>
</evidence>
<dbReference type="InterPro" id="IPR050943">
    <property type="entry name" value="Glycosyltr_29_Sialyltrsf"/>
</dbReference>
<keyword evidence="8" id="KW-0333">Golgi apparatus</keyword>
<keyword evidence="12" id="KW-1185">Reference proteome</keyword>
<comment type="subcellular location">
    <subcellularLocation>
        <location evidence="1">Golgi apparatus membrane</location>
        <topology evidence="1">Single-pass type II membrane protein</topology>
    </subcellularLocation>
</comment>
<evidence type="ECO:0000313" key="12">
    <source>
        <dbReference type="Proteomes" id="UP000830375"/>
    </source>
</evidence>
<dbReference type="EMBL" id="JACTAM010000023">
    <property type="protein sequence ID" value="KAI2650002.1"/>
    <property type="molecule type" value="Genomic_DNA"/>
</dbReference>
<organism evidence="11 12">
    <name type="scientific">Labeo rohita</name>
    <name type="common">Indian major carp</name>
    <name type="synonym">Cyprinus rohita</name>
    <dbReference type="NCBI Taxonomy" id="84645"/>
    <lineage>
        <taxon>Eukaryota</taxon>
        <taxon>Metazoa</taxon>
        <taxon>Chordata</taxon>
        <taxon>Craniata</taxon>
        <taxon>Vertebrata</taxon>
        <taxon>Euteleostomi</taxon>
        <taxon>Actinopterygii</taxon>
        <taxon>Neopterygii</taxon>
        <taxon>Teleostei</taxon>
        <taxon>Ostariophysi</taxon>
        <taxon>Cypriniformes</taxon>
        <taxon>Cyprinidae</taxon>
        <taxon>Labeoninae</taxon>
        <taxon>Labeonini</taxon>
        <taxon>Labeo</taxon>
    </lineage>
</organism>
<dbReference type="Proteomes" id="UP000830375">
    <property type="component" value="Unassembled WGS sequence"/>
</dbReference>
<evidence type="ECO:0000256" key="8">
    <source>
        <dbReference type="ARBA" id="ARBA00023034"/>
    </source>
</evidence>
<evidence type="ECO:0000256" key="9">
    <source>
        <dbReference type="ARBA" id="ARBA00023136"/>
    </source>
</evidence>
<proteinExistence type="inferred from homology"/>
<evidence type="ECO:0000256" key="6">
    <source>
        <dbReference type="ARBA" id="ARBA00022968"/>
    </source>
</evidence>
<evidence type="ECO:0000256" key="10">
    <source>
        <dbReference type="ARBA" id="ARBA00023180"/>
    </source>
</evidence>
<keyword evidence="3" id="KW-0328">Glycosyltransferase</keyword>
<keyword evidence="7" id="KW-1133">Transmembrane helix</keyword>
<keyword evidence="9" id="KW-0472">Membrane</keyword>
<evidence type="ECO:0000313" key="11">
    <source>
        <dbReference type="EMBL" id="KAI2650002.1"/>
    </source>
</evidence>
<reference evidence="11 12" key="1">
    <citation type="submission" date="2022-01" db="EMBL/GenBank/DDBJ databases">
        <title>A high-quality chromosome-level genome assembly of rohu carp, Labeo rohita.</title>
        <authorList>
            <person name="Arick M.A. II"/>
            <person name="Hsu C.-Y."/>
            <person name="Magbanua Z."/>
            <person name="Pechanova O."/>
            <person name="Grover C."/>
            <person name="Miller E."/>
            <person name="Thrash A."/>
            <person name="Ezzel L."/>
            <person name="Alam S."/>
            <person name="Benzie J."/>
            <person name="Hamilton M."/>
            <person name="Karsi A."/>
            <person name="Lawrence M.L."/>
            <person name="Peterson D.G."/>
        </authorList>
    </citation>
    <scope>NUCLEOTIDE SEQUENCE [LARGE SCALE GENOMIC DNA]</scope>
    <source>
        <strain evidence="12">BAU-BD-2019</strain>
        <tissue evidence="11">Blood</tissue>
    </source>
</reference>
<dbReference type="PANTHER" id="PTHR11987:SF29">
    <property type="entry name" value="ALPHA-2,8-SIALYLTRANSFERASE 8F"/>
    <property type="match status" value="1"/>
</dbReference>
<evidence type="ECO:0000256" key="7">
    <source>
        <dbReference type="ARBA" id="ARBA00022989"/>
    </source>
</evidence>
<name>A0ABQ8LH41_LABRO</name>